<dbReference type="Gene3D" id="2.120.10.90">
    <property type="entry name" value="DNA gyrase/topoisomerase IV, subunit A, C-terminal"/>
    <property type="match status" value="1"/>
</dbReference>
<keyword evidence="8" id="KW-0175">Coiled coil</keyword>
<comment type="catalytic activity">
    <reaction evidence="1 7">
        <text>ATP-dependent breakage, passage and rejoining of double-stranded DNA.</text>
        <dbReference type="EC" id="5.6.2.2"/>
    </reaction>
</comment>
<reference evidence="10 11" key="1">
    <citation type="submission" date="2018-10" db="EMBL/GenBank/DDBJ databases">
        <title>Thermophilic Lithotrophy and Phototrophy in an Intertidal, Iron-rich, Geothermal Spring.</title>
        <authorList>
            <person name="Ward L.M."/>
            <person name="Idei A."/>
            <person name="Nakagawa M."/>
            <person name="Ueno Y."/>
            <person name="Fischer W."/>
            <person name="Mcglynn S.E."/>
        </authorList>
    </citation>
    <scope>NUCLEOTIDE SEQUENCE [LARGE SCALE GENOMIC DNA]</scope>
    <source>
        <strain evidence="10">J137</strain>
    </source>
</reference>
<dbReference type="SMART" id="SM00434">
    <property type="entry name" value="TOP4c"/>
    <property type="match status" value="1"/>
</dbReference>
<feature type="coiled-coil region" evidence="8">
    <location>
        <begin position="470"/>
        <end position="497"/>
    </location>
</feature>
<evidence type="ECO:0000256" key="3">
    <source>
        <dbReference type="ARBA" id="ARBA00012895"/>
    </source>
</evidence>
<dbReference type="Gene3D" id="3.90.199.10">
    <property type="entry name" value="Topoisomerase II, domain 5"/>
    <property type="match status" value="1"/>
</dbReference>
<evidence type="ECO:0000256" key="6">
    <source>
        <dbReference type="ARBA" id="ARBA00023235"/>
    </source>
</evidence>
<dbReference type="GO" id="GO:0005737">
    <property type="term" value="C:cytoplasm"/>
    <property type="evidence" value="ECO:0007669"/>
    <property type="project" value="TreeGrafter"/>
</dbReference>
<evidence type="ECO:0000313" key="10">
    <source>
        <dbReference type="EMBL" id="RMD77077.1"/>
    </source>
</evidence>
<dbReference type="InterPro" id="IPR013760">
    <property type="entry name" value="Topo_IIA-like_dom_sf"/>
</dbReference>
<gene>
    <name evidence="10" type="ORF">D6810_02060</name>
</gene>
<dbReference type="InterPro" id="IPR013757">
    <property type="entry name" value="Topo_IIA_A_a_sf"/>
</dbReference>
<dbReference type="PANTHER" id="PTHR43493">
    <property type="entry name" value="DNA GYRASE/TOPOISOMERASE SUBUNIT A"/>
    <property type="match status" value="1"/>
</dbReference>
<dbReference type="Proteomes" id="UP000269410">
    <property type="component" value="Unassembled WGS sequence"/>
</dbReference>
<dbReference type="CDD" id="cd00187">
    <property type="entry name" value="TOP4c"/>
    <property type="match status" value="1"/>
</dbReference>
<evidence type="ECO:0000256" key="5">
    <source>
        <dbReference type="ARBA" id="ARBA00023125"/>
    </source>
</evidence>
<dbReference type="InterPro" id="IPR050220">
    <property type="entry name" value="Type_II_DNA_Topoisomerases"/>
</dbReference>
<sequence length="884" mass="99406">MEELDSYVGTNKGIVEQDIVDELEKSYIDYAMSVIISRALPDLRDGLKPVQRRILYSMYKMNVLPGSPHKKVARIVGDVIGKYHPHGDSSVTDALVRMGQDFNLRYPLIDGQGNFGSIDGDPAAAMRYIEARISKIGLLLLENIEHTVDFVSNYDGNELEPKLLSASFPNILLNGAEGIAVGMATKIPPHNLREVSNAIISTIRKGRSYRDENILTIDYKTSLKKIDDIQTLPKNRFPKFISDITTEELIQDIKGPDFPTGGEIYGIDSIKQFIETGRGSILIKGISHIEESQNGRMRIVITEIPYQVNKSSLIAKIVSLVKEKKIEGISDIRDESNKDGIRVVIELKRECSPKIILNQLYTLTELQKNFSCNMVLLHDNRPRTLGVKQVLELFIQFRTEIIIKLKEFELAKSREREHILEGLRIAIDHIDEIIKLIKSSKDSEEAKTKLCTEYSLTEIQAQAILDMQLRRLAALEINKINAEYDELQKKIHTILDILSSDSKILDLIIKEQEDISARFGDERRTKVFPYLPDQISIEDTIPNKPTIITMTQKGYIKRIDIDTNRTQYRGGSGKKIATTREDDSVRHVVSCMTHDEILFFSNRGKVYSLKAYKIPESSSSSKGLPLVNYVNLSENEYITGILTRNSKGEFSQSSTSENEIIEKYDDESPEALTEVDEVDKKNYKYLLMATLKGFVKKTNLKEFTNIRTNGITAIKLSDDDELVWIKPTSGNQTVLLTTKLAKSIHFREEDIRQTGRASIGVKGIKLKPNDSVISVDTVSPTKKLFLTITENGFGKLTNIENYPTQRRGGSGVFTSKINSKTGNLVAAMLIDGNVDKKELMIVSRCGQAIRIEVGNIPINASRLTLGVILMRLKEGDKVSAVTLI</sequence>
<evidence type="ECO:0000313" key="11">
    <source>
        <dbReference type="Proteomes" id="UP000269410"/>
    </source>
</evidence>
<keyword evidence="6 7" id="KW-0413">Isomerase</keyword>
<dbReference type="Gene3D" id="1.10.268.10">
    <property type="entry name" value="Topoisomerase, domain 3"/>
    <property type="match status" value="1"/>
</dbReference>
<dbReference type="FunFam" id="3.30.1360.40:FF:000002">
    <property type="entry name" value="DNA gyrase subunit A"/>
    <property type="match status" value="1"/>
</dbReference>
<feature type="active site" description="O-(5'-phospho-DNA)-tyrosine intermediate" evidence="7">
    <location>
        <position position="128"/>
    </location>
</feature>
<dbReference type="GO" id="GO:0006265">
    <property type="term" value="P:DNA topological change"/>
    <property type="evidence" value="ECO:0007669"/>
    <property type="project" value="UniProtKB-UniRule"/>
</dbReference>
<evidence type="ECO:0000256" key="1">
    <source>
        <dbReference type="ARBA" id="ARBA00000185"/>
    </source>
</evidence>
<evidence type="ECO:0000256" key="7">
    <source>
        <dbReference type="PROSITE-ProRule" id="PRU01384"/>
    </source>
</evidence>
<evidence type="ECO:0000256" key="4">
    <source>
        <dbReference type="ARBA" id="ARBA00023029"/>
    </source>
</evidence>
<comment type="caution">
    <text evidence="10">The sequence shown here is derived from an EMBL/GenBank/DDBJ whole genome shotgun (WGS) entry which is preliminary data.</text>
</comment>
<dbReference type="GO" id="GO:0003677">
    <property type="term" value="F:DNA binding"/>
    <property type="evidence" value="ECO:0007669"/>
    <property type="project" value="UniProtKB-UniRule"/>
</dbReference>
<dbReference type="PROSITE" id="PS52040">
    <property type="entry name" value="TOPO_IIA"/>
    <property type="match status" value="1"/>
</dbReference>
<feature type="domain" description="Topo IIA-type catalytic" evidence="9">
    <location>
        <begin position="40"/>
        <end position="540"/>
    </location>
</feature>
<dbReference type="SUPFAM" id="SSF101904">
    <property type="entry name" value="GyrA/ParC C-terminal domain-like"/>
    <property type="match status" value="1"/>
</dbReference>
<dbReference type="Pfam" id="PF03989">
    <property type="entry name" value="DNA_gyraseA_C"/>
    <property type="match status" value="6"/>
</dbReference>
<comment type="similarity">
    <text evidence="2">Belongs to the type II topoisomerase GyrA/ParC subunit family.</text>
</comment>
<accession>A0A3M0Z0D1</accession>
<dbReference type="EMBL" id="RFKV01000067">
    <property type="protein sequence ID" value="RMD77077.1"/>
    <property type="molecule type" value="Genomic_DNA"/>
</dbReference>
<protein>
    <recommendedName>
        <fullName evidence="3">DNA topoisomerase (ATP-hydrolyzing)</fullName>
        <ecNumber evidence="3">5.6.2.2</ecNumber>
    </recommendedName>
</protein>
<dbReference type="Pfam" id="PF00521">
    <property type="entry name" value="DNA_topoisoIV"/>
    <property type="match status" value="2"/>
</dbReference>
<keyword evidence="5 7" id="KW-0238">DNA-binding</keyword>
<dbReference type="InterPro" id="IPR006691">
    <property type="entry name" value="GyrA/parC_rep"/>
</dbReference>
<dbReference type="GO" id="GO:0005524">
    <property type="term" value="F:ATP binding"/>
    <property type="evidence" value="ECO:0007669"/>
    <property type="project" value="InterPro"/>
</dbReference>
<dbReference type="GO" id="GO:0003918">
    <property type="term" value="F:DNA topoisomerase type II (double strand cut, ATP-hydrolyzing) activity"/>
    <property type="evidence" value="ECO:0007669"/>
    <property type="project" value="UniProtKB-EC"/>
</dbReference>
<dbReference type="InterPro" id="IPR035516">
    <property type="entry name" value="Gyrase/topoIV_suA_C"/>
</dbReference>
<dbReference type="PANTHER" id="PTHR43493:SF5">
    <property type="entry name" value="DNA GYRASE SUBUNIT A, CHLOROPLASTIC_MITOCHONDRIAL"/>
    <property type="match status" value="1"/>
</dbReference>
<proteinExistence type="inferred from homology"/>
<evidence type="ECO:0000256" key="2">
    <source>
        <dbReference type="ARBA" id="ARBA00008263"/>
    </source>
</evidence>
<dbReference type="FunFam" id="1.10.268.10:FF:000001">
    <property type="entry name" value="DNA gyrase subunit A"/>
    <property type="match status" value="1"/>
</dbReference>
<name>A0A3M0Z0D1_9BACT</name>
<keyword evidence="4 7" id="KW-0799">Topoisomerase</keyword>
<dbReference type="EC" id="5.6.2.2" evidence="3"/>
<dbReference type="AlphaFoldDB" id="A0A3M0Z0D1"/>
<evidence type="ECO:0000256" key="8">
    <source>
        <dbReference type="SAM" id="Coils"/>
    </source>
</evidence>
<dbReference type="InterPro" id="IPR013758">
    <property type="entry name" value="Topo_IIA_A/C_ab"/>
</dbReference>
<dbReference type="GO" id="GO:0009330">
    <property type="term" value="C:DNA topoisomerase type II (double strand cut, ATP-hydrolyzing) complex"/>
    <property type="evidence" value="ECO:0007669"/>
    <property type="project" value="TreeGrafter"/>
</dbReference>
<organism evidence="10 11">
    <name type="scientific">Candidatus Dojkabacteria bacterium</name>
    <dbReference type="NCBI Taxonomy" id="2099670"/>
    <lineage>
        <taxon>Bacteria</taxon>
        <taxon>Candidatus Dojkabacteria</taxon>
    </lineage>
</organism>
<dbReference type="SUPFAM" id="SSF56719">
    <property type="entry name" value="Type II DNA topoisomerase"/>
    <property type="match status" value="1"/>
</dbReference>
<dbReference type="Gene3D" id="3.30.1360.40">
    <property type="match status" value="1"/>
</dbReference>
<evidence type="ECO:0000259" key="9">
    <source>
        <dbReference type="PROSITE" id="PS52040"/>
    </source>
</evidence>
<dbReference type="InterPro" id="IPR002205">
    <property type="entry name" value="Topo_IIA_dom_A"/>
</dbReference>